<name>A0A9W6TRY5_9STRA</name>
<sequence>MSAKLQTPVYGSDQIEMQLSTFTENDQNGDIRKHAADVSQGVTRLCAEGHLSPGDKYPAFVEHLEFQLARAGVTYVVILVSLTDSQWSRRLHSHPSVPRDCSSFVVLMSKQSAGNELV</sequence>
<gene>
    <name evidence="1" type="ORF">Pfra01_000171000</name>
</gene>
<dbReference type="AlphaFoldDB" id="A0A9W6TRY5"/>
<keyword evidence="2" id="KW-1185">Reference proteome</keyword>
<reference evidence="1" key="1">
    <citation type="submission" date="2023-04" db="EMBL/GenBank/DDBJ databases">
        <title>Phytophthora fragariaefolia NBRC 109709.</title>
        <authorList>
            <person name="Ichikawa N."/>
            <person name="Sato H."/>
            <person name="Tonouchi N."/>
        </authorList>
    </citation>
    <scope>NUCLEOTIDE SEQUENCE</scope>
    <source>
        <strain evidence="1">NBRC 109709</strain>
    </source>
</reference>
<accession>A0A9W6TRY5</accession>
<evidence type="ECO:0000313" key="1">
    <source>
        <dbReference type="EMBL" id="GMF18676.1"/>
    </source>
</evidence>
<dbReference type="EMBL" id="BSXT01000139">
    <property type="protein sequence ID" value="GMF18676.1"/>
    <property type="molecule type" value="Genomic_DNA"/>
</dbReference>
<protein>
    <submittedName>
        <fullName evidence="1">Unnamed protein product</fullName>
    </submittedName>
</protein>
<comment type="caution">
    <text evidence="1">The sequence shown here is derived from an EMBL/GenBank/DDBJ whole genome shotgun (WGS) entry which is preliminary data.</text>
</comment>
<proteinExistence type="predicted"/>
<dbReference type="Proteomes" id="UP001165121">
    <property type="component" value="Unassembled WGS sequence"/>
</dbReference>
<evidence type="ECO:0000313" key="2">
    <source>
        <dbReference type="Proteomes" id="UP001165121"/>
    </source>
</evidence>
<organism evidence="1 2">
    <name type="scientific">Phytophthora fragariaefolia</name>
    <dbReference type="NCBI Taxonomy" id="1490495"/>
    <lineage>
        <taxon>Eukaryota</taxon>
        <taxon>Sar</taxon>
        <taxon>Stramenopiles</taxon>
        <taxon>Oomycota</taxon>
        <taxon>Peronosporomycetes</taxon>
        <taxon>Peronosporales</taxon>
        <taxon>Peronosporaceae</taxon>
        <taxon>Phytophthora</taxon>
    </lineage>
</organism>